<comment type="subunit">
    <text evidence="4">Component of the Mediator complex.</text>
</comment>
<dbReference type="EMBL" id="JAEUBE010000295">
    <property type="protein sequence ID" value="KAH3665849.1"/>
    <property type="molecule type" value="Genomic_DNA"/>
</dbReference>
<keyword evidence="4" id="KW-0804">Transcription</keyword>
<dbReference type="GO" id="GO:0016592">
    <property type="term" value="C:mediator complex"/>
    <property type="evidence" value="ECO:0007669"/>
    <property type="project" value="InterPro"/>
</dbReference>
<gene>
    <name evidence="4" type="primary">MED11</name>
    <name evidence="6" type="ORF">OGAPHI_004037</name>
</gene>
<sequence length="189" mass="21161">MGFLATGNLNYSGARVMSGRDVSYIQSRLESLHAVDVKLVSMLDNLSTTLELLKDHKREGIAKSDEFKTAVSGFYGDLSSAAVGLNREIKAINNKVNSQSEELDLLPIQINKKAVWVNQDKLNEEVDRLDKIAGFKDIQVPDIPEVPVEQEQTAPDVEMTTQEPLNEDNEKKMVETIDLDDIEMSEHKE</sequence>
<dbReference type="Proteomes" id="UP000769157">
    <property type="component" value="Unassembled WGS sequence"/>
</dbReference>
<evidence type="ECO:0000256" key="3">
    <source>
        <dbReference type="ARBA" id="ARBA00023242"/>
    </source>
</evidence>
<comment type="function">
    <text evidence="4">Component of the Mediator complex, a coactivator involved in the regulated transcription of nearly all RNA polymerase II-dependent genes. Mediator functions as a bridge to convey information from gene-specific regulatory proteins to the basal RNA polymerase II transcription machinery. Mediator is recruited to promoters by direct interactions with regulatory proteins and serves as a scaffold for the assembly of a functional pre-initiation complex with RNA polymerase II and the general transcription factors.</text>
</comment>
<dbReference type="Pfam" id="PF10280">
    <property type="entry name" value="Med11"/>
    <property type="match status" value="1"/>
</dbReference>
<evidence type="ECO:0000256" key="5">
    <source>
        <dbReference type="SAM" id="MobiDB-lite"/>
    </source>
</evidence>
<reference evidence="6" key="1">
    <citation type="journal article" date="2021" name="Open Biol.">
        <title>Shared evolutionary footprints suggest mitochondrial oxidative damage underlies multiple complex I losses in fungi.</title>
        <authorList>
            <person name="Schikora-Tamarit M.A."/>
            <person name="Marcet-Houben M."/>
            <person name="Nosek J."/>
            <person name="Gabaldon T."/>
        </authorList>
    </citation>
    <scope>NUCLEOTIDE SEQUENCE</scope>
    <source>
        <strain evidence="6">CBS6075</strain>
    </source>
</reference>
<name>A0A9P8P727_9ASCO</name>
<comment type="similarity">
    <text evidence="2 4">Belongs to the Mediator complex subunit 11 family.</text>
</comment>
<dbReference type="Gene3D" id="1.10.287.3490">
    <property type="match status" value="1"/>
</dbReference>
<accession>A0A9P8P727</accession>
<keyword evidence="4" id="KW-0805">Transcription regulation</keyword>
<organism evidence="6 7">
    <name type="scientific">Ogataea philodendri</name>
    <dbReference type="NCBI Taxonomy" id="1378263"/>
    <lineage>
        <taxon>Eukaryota</taxon>
        <taxon>Fungi</taxon>
        <taxon>Dikarya</taxon>
        <taxon>Ascomycota</taxon>
        <taxon>Saccharomycotina</taxon>
        <taxon>Pichiomycetes</taxon>
        <taxon>Pichiales</taxon>
        <taxon>Pichiaceae</taxon>
        <taxon>Ogataea</taxon>
    </lineage>
</organism>
<evidence type="ECO:0000256" key="1">
    <source>
        <dbReference type="ARBA" id="ARBA00004123"/>
    </source>
</evidence>
<feature type="region of interest" description="Disordered" evidence="5">
    <location>
        <begin position="144"/>
        <end position="189"/>
    </location>
</feature>
<evidence type="ECO:0000313" key="6">
    <source>
        <dbReference type="EMBL" id="KAH3665849.1"/>
    </source>
</evidence>
<comment type="caution">
    <text evidence="6">The sequence shown here is derived from an EMBL/GenBank/DDBJ whole genome shotgun (WGS) entry which is preliminary data.</text>
</comment>
<evidence type="ECO:0000313" key="7">
    <source>
        <dbReference type="Proteomes" id="UP000769157"/>
    </source>
</evidence>
<evidence type="ECO:0000256" key="2">
    <source>
        <dbReference type="ARBA" id="ARBA00008186"/>
    </source>
</evidence>
<dbReference type="OrthoDB" id="5418434at2759"/>
<keyword evidence="3 4" id="KW-0539">Nucleus</keyword>
<evidence type="ECO:0000256" key="4">
    <source>
        <dbReference type="RuleBase" id="RU364147"/>
    </source>
</evidence>
<protein>
    <recommendedName>
        <fullName evidence="4">Mediator of RNA polymerase II transcription subunit 11</fullName>
    </recommendedName>
    <alternativeName>
        <fullName evidence="4">Mediator complex subunit 11</fullName>
    </alternativeName>
</protein>
<reference evidence="6" key="2">
    <citation type="submission" date="2021-01" db="EMBL/GenBank/DDBJ databases">
        <authorList>
            <person name="Schikora-Tamarit M.A."/>
        </authorList>
    </citation>
    <scope>NUCLEOTIDE SEQUENCE</scope>
    <source>
        <strain evidence="6">CBS6075</strain>
    </source>
</reference>
<keyword evidence="4" id="KW-0010">Activator</keyword>
<dbReference type="InterPro" id="IPR019404">
    <property type="entry name" value="Mediator_Med11"/>
</dbReference>
<comment type="subcellular location">
    <subcellularLocation>
        <location evidence="1 4">Nucleus</location>
    </subcellularLocation>
</comment>
<keyword evidence="7" id="KW-1185">Reference proteome</keyword>
<proteinExistence type="inferred from homology"/>
<dbReference type="AlphaFoldDB" id="A0A9P8P727"/>
<dbReference type="GO" id="GO:0003712">
    <property type="term" value="F:transcription coregulator activity"/>
    <property type="evidence" value="ECO:0007669"/>
    <property type="project" value="InterPro"/>
</dbReference>
<dbReference type="GO" id="GO:0006357">
    <property type="term" value="P:regulation of transcription by RNA polymerase II"/>
    <property type="evidence" value="ECO:0007669"/>
    <property type="project" value="InterPro"/>
</dbReference>